<dbReference type="EMBL" id="FWYD01000003">
    <property type="protein sequence ID" value="SMC62489.1"/>
    <property type="molecule type" value="Genomic_DNA"/>
</dbReference>
<dbReference type="CDD" id="cd07067">
    <property type="entry name" value="HP_PGM_like"/>
    <property type="match status" value="1"/>
</dbReference>
<dbReference type="InterPro" id="IPR029033">
    <property type="entry name" value="His_PPase_superfam"/>
</dbReference>
<dbReference type="Proteomes" id="UP000192330">
    <property type="component" value="Unassembled WGS sequence"/>
</dbReference>
<dbReference type="OrthoDB" id="280692at2"/>
<dbReference type="GO" id="GO:0016787">
    <property type="term" value="F:hydrolase activity"/>
    <property type="evidence" value="ECO:0007669"/>
    <property type="project" value="UniProtKB-KW"/>
</dbReference>
<organism evidence="2 3">
    <name type="scientific">Primorskyibacter flagellatus</name>
    <dbReference type="NCBI Taxonomy" id="1387277"/>
    <lineage>
        <taxon>Bacteria</taxon>
        <taxon>Pseudomonadati</taxon>
        <taxon>Pseudomonadota</taxon>
        <taxon>Alphaproteobacteria</taxon>
        <taxon>Rhodobacterales</taxon>
        <taxon>Roseobacteraceae</taxon>
        <taxon>Primorskyibacter</taxon>
    </lineage>
</organism>
<dbReference type="AlphaFoldDB" id="A0A1W2AP33"/>
<dbReference type="SUPFAM" id="SSF53254">
    <property type="entry name" value="Phosphoglycerate mutase-like"/>
    <property type="match status" value="1"/>
</dbReference>
<evidence type="ECO:0000313" key="3">
    <source>
        <dbReference type="Proteomes" id="UP000192330"/>
    </source>
</evidence>
<dbReference type="PANTHER" id="PTHR20935">
    <property type="entry name" value="PHOSPHOGLYCERATE MUTASE-RELATED"/>
    <property type="match status" value="1"/>
</dbReference>
<gene>
    <name evidence="2" type="ORF">SAMN06295998_103170</name>
</gene>
<keyword evidence="3" id="KW-1185">Reference proteome</keyword>
<evidence type="ECO:0000256" key="1">
    <source>
        <dbReference type="ARBA" id="ARBA00022801"/>
    </source>
</evidence>
<dbReference type="Pfam" id="PF00300">
    <property type="entry name" value="His_Phos_1"/>
    <property type="match status" value="1"/>
</dbReference>
<evidence type="ECO:0000313" key="2">
    <source>
        <dbReference type="EMBL" id="SMC62489.1"/>
    </source>
</evidence>
<reference evidence="2 3" key="1">
    <citation type="submission" date="2017-04" db="EMBL/GenBank/DDBJ databases">
        <authorList>
            <person name="Afonso C.L."/>
            <person name="Miller P.J."/>
            <person name="Scott M.A."/>
            <person name="Spackman E."/>
            <person name="Goraichik I."/>
            <person name="Dimitrov K.M."/>
            <person name="Suarez D.L."/>
            <person name="Swayne D.E."/>
        </authorList>
    </citation>
    <scope>NUCLEOTIDE SEQUENCE [LARGE SCALE GENOMIC DNA]</scope>
    <source>
        <strain evidence="2 3">CGMCC 1.12644</strain>
    </source>
</reference>
<dbReference type="InterPro" id="IPR013078">
    <property type="entry name" value="His_Pase_superF_clade-1"/>
</dbReference>
<name>A0A1W2AP33_9RHOB</name>
<proteinExistence type="predicted"/>
<dbReference type="PANTHER" id="PTHR20935:SF0">
    <property type="entry name" value="SERINE_THREONINE-PROTEIN PHOSPHATASE PGAM5, MITOCHONDRIAL"/>
    <property type="match status" value="1"/>
</dbReference>
<dbReference type="InterPro" id="IPR051021">
    <property type="entry name" value="Mito_Ser/Thr_phosphatase"/>
</dbReference>
<accession>A0A1W2AP33</accession>
<protein>
    <submittedName>
        <fullName evidence="2">Broad specificity phosphatase PhoE</fullName>
    </submittedName>
</protein>
<sequence length="219" mass="24436">MSHVILIRHGQANTAARDERNYDRLSDLGWQQARWLGAHLRGTGERFARSYTGTLTRHVETNKGIDPDCVAETVRDPRLNELEYFTMAQLFAEQHGQTVPEDREGFIDHLPQLFGAWKDGMLKGAPESFDNFENRVGEALHEISAGDGRAIVVTSGGLIGMAMRVTMRLDMAAFSHACLAIKNTSLHAWQPLSTGLALTQFNATPHLETPDRQFAQTHL</sequence>
<dbReference type="SMART" id="SM00855">
    <property type="entry name" value="PGAM"/>
    <property type="match status" value="1"/>
</dbReference>
<dbReference type="RefSeq" id="WP_084351525.1">
    <property type="nucleotide sequence ID" value="NZ_FWYD01000003.1"/>
</dbReference>
<dbReference type="STRING" id="1387277.SAMN06295998_103170"/>
<dbReference type="Gene3D" id="3.40.50.1240">
    <property type="entry name" value="Phosphoglycerate mutase-like"/>
    <property type="match status" value="1"/>
</dbReference>
<keyword evidence="1" id="KW-0378">Hydrolase</keyword>